<accession>Q9D5C5</accession>
<feature type="region of interest" description="Disordered" evidence="1">
    <location>
        <begin position="29"/>
        <end position="57"/>
    </location>
</feature>
<reference evidence="2" key="4">
    <citation type="submission" date="2000-07" db="EMBL/GenBank/DDBJ databases">
        <authorList>
            <person name="Adachi J."/>
            <person name="Aizawa K."/>
            <person name="Akahira S."/>
            <person name="Akimura T."/>
            <person name="Arai A."/>
            <person name="Aono H."/>
            <person name="Arakawa T."/>
            <person name="Bono H."/>
            <person name="Carninci P."/>
            <person name="Fukuda S."/>
            <person name="Fukunishi Y."/>
            <person name="Furuno M."/>
            <person name="Hanagaki T."/>
            <person name="Hara A."/>
            <person name="Hayatsu N."/>
            <person name="Hiramoto K."/>
            <person name="Hiraoka T."/>
            <person name="Hori F."/>
            <person name="Imotani K."/>
            <person name="Ishii Y."/>
            <person name="Itoh M."/>
            <person name="Izawa M."/>
            <person name="Kasukawa T."/>
            <person name="Kato H."/>
            <person name="Kawai J."/>
            <person name="Kojima Y."/>
            <person name="Konno H."/>
            <person name="Kouda M."/>
            <person name="Koya S."/>
            <person name="Kurihara C."/>
            <person name="Matsuyama T."/>
            <person name="Miyazaki A."/>
            <person name="Nishi K."/>
            <person name="Nomura K."/>
            <person name="Numazaki R."/>
            <person name="Ohno M."/>
            <person name="Okazaki Y."/>
            <person name="Okido T."/>
            <person name="Owa C."/>
            <person name="Saito H."/>
            <person name="Saito R."/>
            <person name="Sakai C."/>
            <person name="Sakai K."/>
            <person name="Sano H."/>
            <person name="Sasaki D."/>
            <person name="Shibata K."/>
            <person name="Shibata Y."/>
            <person name="Shinagawa A."/>
            <person name="Shiraki T."/>
            <person name="Sogabe Y."/>
            <person name="Suzuki H."/>
            <person name="Tagami M."/>
            <person name="Tagawa A."/>
            <person name="Takahashi F."/>
            <person name="Tanaka T."/>
            <person name="Tejima Y."/>
            <person name="Toya T."/>
            <person name="Yamamura T."/>
            <person name="Yasunishi A."/>
            <person name="Yoshida K."/>
            <person name="Yoshino M."/>
            <person name="Muramatsu M."/>
            <person name="Hayashizaki Y."/>
        </authorList>
    </citation>
    <scope>NUCLEOTIDE SEQUENCE</scope>
    <source>
        <strain evidence="2">C57BL/6J</strain>
        <tissue evidence="2">Testis</tissue>
    </source>
</reference>
<reference evidence="2" key="8">
    <citation type="journal article" date="2005" name="Science">
        <title>The Transcriptional Landscape of the Mammalian Genome.</title>
        <authorList>
            <consortium name="The FANTOM Consortium"/>
            <consortium name="Riken Genome Exploration Research Group and Genome Science Group (Genome Network Project Core Group)"/>
        </authorList>
    </citation>
    <scope>NUCLEOTIDE SEQUENCE</scope>
    <source>
        <strain evidence="2">C57BL/6J</strain>
        <tissue evidence="2">Testis</tissue>
    </source>
</reference>
<reference evidence="3" key="7">
    <citation type="submission" date="2002-04" db="EMBL/GenBank/DDBJ databases">
        <authorList>
            <person name="Adachi J."/>
            <person name="Aizawa K."/>
            <person name="Akimura T."/>
            <person name="Arakawa T."/>
            <person name="Bono H."/>
            <person name="Carninci P."/>
            <person name="Fukuda S."/>
            <person name="Furuno M."/>
            <person name="Hanagaki T."/>
            <person name="Hara A."/>
            <person name="Hashizume W."/>
            <person name="Hayashida K."/>
            <person name="Hayatsu N."/>
            <person name="Hiramoto K."/>
            <person name="Hiraoka T."/>
            <person name="Hirozane T."/>
            <person name="Hori F."/>
            <person name="Imotani K."/>
            <person name="Ishii Y."/>
            <person name="Itoh M."/>
            <person name="Kagawa I."/>
            <person name="Kasukawa T."/>
            <person name="Katoh H."/>
            <person name="Kawai J."/>
            <person name="Kojima Y."/>
            <person name="Kondo S."/>
            <person name="Konno H."/>
            <person name="Kouda M."/>
            <person name="Koya S."/>
            <person name="Kurihara C."/>
            <person name="Matsuyama T."/>
            <person name="Miyazaki A."/>
            <person name="Murata M."/>
            <person name="Nakamura M."/>
            <person name="Nishi K."/>
            <person name="Nomura K."/>
            <person name="Numazaki R."/>
            <person name="Ohno M."/>
            <person name="Ohsato N."/>
            <person name="Okazaki Y."/>
            <person name="Saito R."/>
            <person name="Saitoh H."/>
            <person name="Sakai C."/>
            <person name="Sakai K."/>
            <person name="Sakazume N."/>
            <person name="Sano H."/>
            <person name="Sasaki D."/>
            <person name="Shibata K."/>
            <person name="Shinagawa A."/>
            <person name="Shiraki T."/>
            <person name="Sogabe Y."/>
            <person name="Tagami M."/>
            <person name="Tagawa A."/>
            <person name="Takahashi F."/>
            <person name="Takaku-Akahira S."/>
            <person name="Takeda Y."/>
            <person name="Tanaka T."/>
            <person name="Tomaru A."/>
            <person name="Toya T."/>
            <person name="Yasunishi A."/>
            <person name="Muramatsu M."/>
            <person name="Hayashizaki Y."/>
        </authorList>
    </citation>
    <scope>NUCLEOTIDE SEQUENCE</scope>
    <source>
        <strain evidence="3">C57BL/6J</strain>
        <tissue evidence="3">Testis</tissue>
    </source>
</reference>
<dbReference type="MGI" id="MGI:1914511">
    <property type="gene designation" value="2900005J15Rik"/>
</dbReference>
<dbReference type="EMBL" id="AK015504">
    <property type="protein sequence ID" value="BAB29873.1"/>
    <property type="molecule type" value="mRNA"/>
</dbReference>
<organism evidence="2">
    <name type="scientific">Mus musculus</name>
    <name type="common">Mouse</name>
    <dbReference type="NCBI Taxonomy" id="10090"/>
    <lineage>
        <taxon>Eukaryota</taxon>
        <taxon>Metazoa</taxon>
        <taxon>Chordata</taxon>
        <taxon>Craniata</taxon>
        <taxon>Vertebrata</taxon>
        <taxon>Euteleostomi</taxon>
        <taxon>Mammalia</taxon>
        <taxon>Eutheria</taxon>
        <taxon>Euarchontoglires</taxon>
        <taxon>Glires</taxon>
        <taxon>Rodentia</taxon>
        <taxon>Myomorpha</taxon>
        <taxon>Muroidea</taxon>
        <taxon>Muridae</taxon>
        <taxon>Murinae</taxon>
        <taxon>Mus</taxon>
        <taxon>Mus</taxon>
    </lineage>
</organism>
<evidence type="ECO:0000313" key="2">
    <source>
        <dbReference type="EMBL" id="BAB29873.1"/>
    </source>
</evidence>
<dbReference type="EMBL" id="AK076604">
    <property type="protein sequence ID" value="BAC36410.1"/>
    <property type="molecule type" value="mRNA"/>
</dbReference>
<dbReference type="AlphaFoldDB" id="Q9D5C5"/>
<evidence type="ECO:0000256" key="1">
    <source>
        <dbReference type="SAM" id="MobiDB-lite"/>
    </source>
</evidence>
<dbReference type="AGR" id="MGI:1914511"/>
<gene>
    <name evidence="4" type="primary">2900005J15Rik</name>
</gene>
<name>Q9D5C5_MOUSE</name>
<reference evidence="2" key="2">
    <citation type="journal article" date="2000" name="Genome Res.">
        <title>Normalization and subtraction of cap-trapper-selected cDNAs to prepare full-length cDNA libraries for rapid discovery of new genes.</title>
        <authorList>
            <person name="Carninci P."/>
            <person name="Shibata Y."/>
            <person name="Hayatsu N."/>
            <person name="Sugahara Y."/>
            <person name="Shibata K."/>
            <person name="Itoh M."/>
            <person name="Konno H."/>
            <person name="Okazaki Y."/>
            <person name="Muramatsu M."/>
            <person name="Hayashizaki Y."/>
        </authorList>
    </citation>
    <scope>NUCLEOTIDE SEQUENCE</scope>
    <source>
        <strain evidence="2">C57BL/6J</strain>
        <tissue evidence="2">Testis</tissue>
    </source>
</reference>
<evidence type="ECO:0000313" key="4">
    <source>
        <dbReference type="MGI" id="MGI:1914511"/>
    </source>
</evidence>
<evidence type="ECO:0000313" key="3">
    <source>
        <dbReference type="EMBL" id="BAC36410.1"/>
    </source>
</evidence>
<sequence length="118" mass="13044">MKYTSSPEPPTSIPKQLLESPLKVLTRCRCRHPPPQPGSSLKDSQDPKRHHSTEGSDCFLEAEVRGLEGRNTNVQGGYPQPLKKEKKKSLQVCQVFSLCRLECSSLHDGVPGCINGTM</sequence>
<proteinExistence type="evidence at transcript level"/>
<reference evidence="2" key="5">
    <citation type="journal article" date="2001" name="Nature">
        <title>Functional annotation of a full-length mouse cDNA collection.</title>
        <authorList>
            <consortium name="The RIKEN Genome Exploration Research Group Phase II Team and the FANTOM Consortium"/>
        </authorList>
    </citation>
    <scope>NUCLEOTIDE SEQUENCE</scope>
    <source>
        <strain evidence="2">C57BL/6J</strain>
        <tissue evidence="2">Testis</tissue>
    </source>
</reference>
<reference evidence="2" key="3">
    <citation type="journal article" date="2000" name="Genome Res.">
        <title>RIKEN integrated sequence analysis (RISA) system--384-format sequencing pipeline with 384 multicapillary sequencer.</title>
        <authorList>
            <person name="Shibata K."/>
            <person name="Itoh M."/>
            <person name="Aizawa K."/>
            <person name="Nagaoka S."/>
            <person name="Sasaki N."/>
            <person name="Carninci P."/>
            <person name="Konno H."/>
            <person name="Akiyama J."/>
            <person name="Nishi K."/>
            <person name="Kitsunai T."/>
            <person name="Tashiro H."/>
            <person name="Itoh M."/>
            <person name="Sumi N."/>
            <person name="Ishii Y."/>
            <person name="Nakamura S."/>
            <person name="Hazama M."/>
            <person name="Nishine T."/>
            <person name="Harada A."/>
            <person name="Yamamoto R."/>
            <person name="Matsumoto H."/>
            <person name="Sakaguchi S."/>
            <person name="Ikegami T."/>
            <person name="Kashiwagi K."/>
            <person name="Fujiwake S."/>
            <person name="Inoue K."/>
            <person name="Togawa Y."/>
            <person name="Izawa M."/>
            <person name="Ohara E."/>
            <person name="Watahiki M."/>
            <person name="Yoneda Y."/>
            <person name="Ishikawa T."/>
            <person name="Ozawa K."/>
            <person name="Tanaka T."/>
            <person name="Matsuura S."/>
            <person name="Kawai J."/>
            <person name="Okazaki Y."/>
            <person name="Muramatsu M."/>
            <person name="Inoue Y."/>
            <person name="Kira A."/>
            <person name="Hayashizaki Y."/>
        </authorList>
    </citation>
    <scope>NUCLEOTIDE SEQUENCE</scope>
    <source>
        <strain evidence="2">C57BL/6J</strain>
        <tissue evidence="2">Testis</tissue>
    </source>
</reference>
<reference evidence="2" key="1">
    <citation type="journal article" date="1999" name="Methods Enzymol.">
        <title>High-efficiency full-length cDNA cloning.</title>
        <authorList>
            <person name="Carninci P."/>
            <person name="Hayashizaki Y."/>
        </authorList>
    </citation>
    <scope>NUCLEOTIDE SEQUENCE</scope>
    <source>
        <strain evidence="2">C57BL/6J</strain>
        <tissue evidence="2">Testis</tissue>
    </source>
</reference>
<protein>
    <submittedName>
        <fullName evidence="2">Uncharacterized protein</fullName>
    </submittedName>
</protein>
<reference evidence="2" key="6">
    <citation type="journal article" date="2002" name="Nature">
        <title>Analysis of the mouse transcriptome based on functional annotation of 60,770 full-length cDNAs.</title>
        <authorList>
            <consortium name="The FANTOM Consortium and the RIKEN Genome Exploration Research Group Phase I and II Team"/>
        </authorList>
    </citation>
    <scope>NUCLEOTIDE SEQUENCE</scope>
    <source>
        <strain evidence="2">C57BL/6J</strain>
        <tissue evidence="2">Testis</tissue>
    </source>
</reference>
<reference evidence="2" key="9">
    <citation type="journal article" date="2005" name="Science">
        <title>Antisense Transcription in the Mammalian Transcriptome.</title>
        <authorList>
            <consortium name="RIKEN Genome Exploration Research Group and Genome Science Group (Genome Network Project Core Group) and the FANTOM Consortium"/>
        </authorList>
    </citation>
    <scope>NUCLEOTIDE SEQUENCE</scope>
    <source>
        <strain evidence="2">C57BL/6J</strain>
        <tissue evidence="2">Testis</tissue>
    </source>
</reference>